<evidence type="ECO:0000313" key="2">
    <source>
        <dbReference type="Proteomes" id="UP000319663"/>
    </source>
</evidence>
<accession>A0A507QIF5</accession>
<dbReference type="AlphaFoldDB" id="A0A507QIF5"/>
<protein>
    <submittedName>
        <fullName evidence="1">Uncharacterized protein</fullName>
    </submittedName>
</protein>
<name>A0A507QIF5_MONPU</name>
<comment type="caution">
    <text evidence="1">The sequence shown here is derived from an EMBL/GenBank/DDBJ whole genome shotgun (WGS) entry which is preliminary data.</text>
</comment>
<dbReference type="STRING" id="5098.A0A507QIF5"/>
<dbReference type="Gene3D" id="3.90.180.10">
    <property type="entry name" value="Medium-chain alcohol dehydrogenases, catalytic domain"/>
    <property type="match status" value="1"/>
</dbReference>
<reference evidence="1 2" key="1">
    <citation type="submission" date="2019-06" db="EMBL/GenBank/DDBJ databases">
        <title>Wine fermentation using esterase from Monascus purpureus.</title>
        <authorList>
            <person name="Geng C."/>
            <person name="Zhang Y."/>
        </authorList>
    </citation>
    <scope>NUCLEOTIDE SEQUENCE [LARGE SCALE GENOMIC DNA]</scope>
    <source>
        <strain evidence="1">HQ1</strain>
    </source>
</reference>
<dbReference type="Proteomes" id="UP000319663">
    <property type="component" value="Unassembled WGS sequence"/>
</dbReference>
<keyword evidence="2" id="KW-1185">Reference proteome</keyword>
<evidence type="ECO:0000313" key="1">
    <source>
        <dbReference type="EMBL" id="TQB68268.1"/>
    </source>
</evidence>
<organism evidence="1 2">
    <name type="scientific">Monascus purpureus</name>
    <name type="common">Red mold</name>
    <name type="synonym">Monascus anka</name>
    <dbReference type="NCBI Taxonomy" id="5098"/>
    <lineage>
        <taxon>Eukaryota</taxon>
        <taxon>Fungi</taxon>
        <taxon>Dikarya</taxon>
        <taxon>Ascomycota</taxon>
        <taxon>Pezizomycotina</taxon>
        <taxon>Eurotiomycetes</taxon>
        <taxon>Eurotiomycetidae</taxon>
        <taxon>Eurotiales</taxon>
        <taxon>Aspergillaceae</taxon>
        <taxon>Monascus</taxon>
    </lineage>
</organism>
<gene>
    <name evidence="1" type="ORF">MPDQ_003734</name>
</gene>
<dbReference type="EMBL" id="VIFY01000233">
    <property type="protein sequence ID" value="TQB68268.1"/>
    <property type="molecule type" value="Genomic_DNA"/>
</dbReference>
<dbReference type="Gene3D" id="3.40.50.720">
    <property type="entry name" value="NAD(P)-binding Rossmann-like Domain"/>
    <property type="match status" value="1"/>
</dbReference>
<proteinExistence type="predicted"/>
<sequence>MMEIMLRHDRKTNLAEYVKSLGSNKVCDYNSPTVTDDVAVELDKGPCVGIYLATGKVAAACQVSAKSMQKLFVSSSNPVMPGDAPEGVEAKMAYDTSGTDGLKAALPATFGGYLLEALAKDMYKVAPPPEMVNKKGVDGIQEALDRLRNGISAKKIAVEAPWTPLL</sequence>